<dbReference type="InterPro" id="IPR029044">
    <property type="entry name" value="Nucleotide-diphossugar_trans"/>
</dbReference>
<feature type="domain" description="Glycosyltransferase 2-like" evidence="1">
    <location>
        <begin position="7"/>
        <end position="115"/>
    </location>
</feature>
<gene>
    <name evidence="2" type="ORF">JNB85_03825</name>
</gene>
<keyword evidence="3" id="KW-1185">Reference proteome</keyword>
<sequence>MSEPKISVITVVFNNEDTIADTIESVAIQDYSNLEYIVIDGLSKDRTLDRIKERKEIISKLVSEEDAGIYDAMNKGIALATGDIIGFINGDDFYLPGTLAKVAKTFENDPQLEACYGDLCYVKQNDPQTVVRHWRSSPFVPTAFEKGWAPPHPTFFVRRDVYERFGSFDLDYRIAADVELMMRFLERHRISSQYVPGVMVKMRMGGTTNRSLANIVNQNKEILRALRSHSLNAQLFGFLSKKFLSRGVQFVRGKFHTSTTEG</sequence>
<dbReference type="SUPFAM" id="SSF53448">
    <property type="entry name" value="Nucleotide-diphospho-sugar transferases"/>
    <property type="match status" value="1"/>
</dbReference>
<dbReference type="EMBL" id="JAEUAK010000001">
    <property type="protein sequence ID" value="MBW9051543.1"/>
    <property type="molecule type" value="Genomic_DNA"/>
</dbReference>
<organism evidence="2 3">
    <name type="scientific">Rhizobium mesosinicum</name>
    <dbReference type="NCBI Taxonomy" id="335017"/>
    <lineage>
        <taxon>Bacteria</taxon>
        <taxon>Pseudomonadati</taxon>
        <taxon>Pseudomonadota</taxon>
        <taxon>Alphaproteobacteria</taxon>
        <taxon>Hyphomicrobiales</taxon>
        <taxon>Rhizobiaceae</taxon>
        <taxon>Rhizobium/Agrobacterium group</taxon>
        <taxon>Rhizobium</taxon>
    </lineage>
</organism>
<evidence type="ECO:0000259" key="1">
    <source>
        <dbReference type="Pfam" id="PF00535"/>
    </source>
</evidence>
<dbReference type="PANTHER" id="PTHR22916:SF3">
    <property type="entry name" value="UDP-GLCNAC:BETAGAL BETA-1,3-N-ACETYLGLUCOSAMINYLTRANSFERASE-LIKE PROTEIN 1"/>
    <property type="match status" value="1"/>
</dbReference>
<dbReference type="Proteomes" id="UP000717752">
    <property type="component" value="Unassembled WGS sequence"/>
</dbReference>
<evidence type="ECO:0000313" key="2">
    <source>
        <dbReference type="EMBL" id="MBW9051543.1"/>
    </source>
</evidence>
<dbReference type="PANTHER" id="PTHR22916">
    <property type="entry name" value="GLYCOSYLTRANSFERASE"/>
    <property type="match status" value="1"/>
</dbReference>
<dbReference type="InterPro" id="IPR001173">
    <property type="entry name" value="Glyco_trans_2-like"/>
</dbReference>
<dbReference type="CDD" id="cd06433">
    <property type="entry name" value="GT_2_WfgS_like"/>
    <property type="match status" value="1"/>
</dbReference>
<name>A0ABS7GNP1_9HYPH</name>
<dbReference type="Pfam" id="PF00535">
    <property type="entry name" value="Glycos_transf_2"/>
    <property type="match status" value="1"/>
</dbReference>
<dbReference type="Gene3D" id="3.90.550.10">
    <property type="entry name" value="Spore Coat Polysaccharide Biosynthesis Protein SpsA, Chain A"/>
    <property type="match status" value="1"/>
</dbReference>
<reference evidence="2 3" key="1">
    <citation type="journal article" date="2021" name="MBio">
        <title>Poor Competitiveness of Bradyrhizobium in Pigeon Pea Root Colonization in Indian Soils.</title>
        <authorList>
            <person name="Chalasani D."/>
            <person name="Basu A."/>
            <person name="Pullabhotla S.V.S.R.N."/>
            <person name="Jorrin B."/>
            <person name="Neal A.L."/>
            <person name="Poole P.S."/>
            <person name="Podile A.R."/>
            <person name="Tkacz A."/>
        </authorList>
    </citation>
    <scope>NUCLEOTIDE SEQUENCE [LARGE SCALE GENOMIC DNA]</scope>
    <source>
        <strain evidence="2 3">HU56</strain>
    </source>
</reference>
<accession>A0ABS7GNP1</accession>
<proteinExistence type="predicted"/>
<dbReference type="RefSeq" id="WP_220333047.1">
    <property type="nucleotide sequence ID" value="NZ_JAEUAK010000001.1"/>
</dbReference>
<evidence type="ECO:0000313" key="3">
    <source>
        <dbReference type="Proteomes" id="UP000717752"/>
    </source>
</evidence>
<protein>
    <submittedName>
        <fullName evidence="2">Glycosyltransferase</fullName>
    </submittedName>
</protein>
<comment type="caution">
    <text evidence="2">The sequence shown here is derived from an EMBL/GenBank/DDBJ whole genome shotgun (WGS) entry which is preliminary data.</text>
</comment>